<evidence type="ECO:0000256" key="1">
    <source>
        <dbReference type="SAM" id="Phobius"/>
    </source>
</evidence>
<dbReference type="RefSeq" id="WP_187538608.1">
    <property type="nucleotide sequence ID" value="NZ_BAABJT010000001.1"/>
</dbReference>
<dbReference type="KEGG" id="slut:H9L13_02125"/>
<name>A0A7G9SIS8_9SPHN</name>
<reference evidence="2 3" key="1">
    <citation type="submission" date="2020-08" db="EMBL/GenBank/DDBJ databases">
        <title>Genome sequence of Sphingomonas lutea KCTC 23642T.</title>
        <authorList>
            <person name="Hyun D.-W."/>
            <person name="Bae J.-W."/>
        </authorList>
    </citation>
    <scope>NUCLEOTIDE SEQUENCE [LARGE SCALE GENOMIC DNA]</scope>
    <source>
        <strain evidence="2 3">KCTC 23642</strain>
    </source>
</reference>
<protein>
    <submittedName>
        <fullName evidence="2">Uncharacterized protein</fullName>
    </submittedName>
</protein>
<feature type="transmembrane region" description="Helical" evidence="1">
    <location>
        <begin position="14"/>
        <end position="33"/>
    </location>
</feature>
<dbReference type="Proteomes" id="UP000515971">
    <property type="component" value="Chromosome"/>
</dbReference>
<evidence type="ECO:0000313" key="3">
    <source>
        <dbReference type="Proteomes" id="UP000515971"/>
    </source>
</evidence>
<dbReference type="AlphaFoldDB" id="A0A7G9SIS8"/>
<keyword evidence="1" id="KW-1133">Transmembrane helix</keyword>
<dbReference type="EMBL" id="CP060718">
    <property type="protein sequence ID" value="QNN67753.1"/>
    <property type="molecule type" value="Genomic_DNA"/>
</dbReference>
<keyword evidence="3" id="KW-1185">Reference proteome</keyword>
<evidence type="ECO:0000313" key="2">
    <source>
        <dbReference type="EMBL" id="QNN67753.1"/>
    </source>
</evidence>
<keyword evidence="1" id="KW-0812">Transmembrane</keyword>
<sequence>MVIRRIREHAAQQNWFSVAIDLLIVGVGVFLGMQASNWNDARIERQQSESYRIRLVEDLRANESDLQQRRAYYRQVRSHALAALEVLELPPRPAGEQFLIDAYQATQVVPRTLSRFTYDEMIAAGGVDRLDGADLRKRVKNYYSGIETAETTFRTIPPYREHLRRVMPYLSQRQIRTHCREALGTSSSGEQMNILPKSCRLALDSSSISKAVAQVRSSPGITADLTRYLIDLELKLDLFDLLEGRARNLRQALQEQTA</sequence>
<gene>
    <name evidence="2" type="ORF">H9L13_02125</name>
</gene>
<organism evidence="2 3">
    <name type="scientific">Sphingomonas lutea</name>
    <dbReference type="NCBI Taxonomy" id="1045317"/>
    <lineage>
        <taxon>Bacteria</taxon>
        <taxon>Pseudomonadati</taxon>
        <taxon>Pseudomonadota</taxon>
        <taxon>Alphaproteobacteria</taxon>
        <taxon>Sphingomonadales</taxon>
        <taxon>Sphingomonadaceae</taxon>
        <taxon>Sphingomonas</taxon>
    </lineage>
</organism>
<proteinExistence type="predicted"/>
<keyword evidence="1" id="KW-0472">Membrane</keyword>
<accession>A0A7G9SIS8</accession>